<organism evidence="1 2">
    <name type="scientific">Lucilia cuprina</name>
    <name type="common">Green bottle fly</name>
    <name type="synonym">Australian sheep blowfly</name>
    <dbReference type="NCBI Taxonomy" id="7375"/>
    <lineage>
        <taxon>Eukaryota</taxon>
        <taxon>Metazoa</taxon>
        <taxon>Ecdysozoa</taxon>
        <taxon>Arthropoda</taxon>
        <taxon>Hexapoda</taxon>
        <taxon>Insecta</taxon>
        <taxon>Pterygota</taxon>
        <taxon>Neoptera</taxon>
        <taxon>Endopterygota</taxon>
        <taxon>Diptera</taxon>
        <taxon>Brachycera</taxon>
        <taxon>Muscomorpha</taxon>
        <taxon>Oestroidea</taxon>
        <taxon>Calliphoridae</taxon>
        <taxon>Luciliinae</taxon>
        <taxon>Lucilia</taxon>
    </lineage>
</organism>
<sequence>MNELTPCYSLTNQTVQCLTTLRDLQAKKIFESEFHDETENSKA</sequence>
<dbReference type="Proteomes" id="UP000037069">
    <property type="component" value="Unassembled WGS sequence"/>
</dbReference>
<dbReference type="AlphaFoldDB" id="A0A0L0C5D3"/>
<gene>
    <name evidence="1" type="ORF">FF38_06633</name>
</gene>
<evidence type="ECO:0000313" key="1">
    <source>
        <dbReference type="EMBL" id="KNC27490.1"/>
    </source>
</evidence>
<protein>
    <submittedName>
        <fullName evidence="1">Uncharacterized protein</fullName>
    </submittedName>
</protein>
<keyword evidence="2" id="KW-1185">Reference proteome</keyword>
<comment type="caution">
    <text evidence="1">The sequence shown here is derived from an EMBL/GenBank/DDBJ whole genome shotgun (WGS) entry which is preliminary data.</text>
</comment>
<dbReference type="EMBL" id="JRES01000891">
    <property type="protein sequence ID" value="KNC27490.1"/>
    <property type="molecule type" value="Genomic_DNA"/>
</dbReference>
<accession>A0A0L0C5D3</accession>
<reference evidence="1 2" key="1">
    <citation type="journal article" date="2015" name="Nat. Commun.">
        <title>Lucilia cuprina genome unlocks parasitic fly biology to underpin future interventions.</title>
        <authorList>
            <person name="Anstead C.A."/>
            <person name="Korhonen P.K."/>
            <person name="Young N.D."/>
            <person name="Hall R.S."/>
            <person name="Jex A.R."/>
            <person name="Murali S.C."/>
            <person name="Hughes D.S."/>
            <person name="Lee S.F."/>
            <person name="Perry T."/>
            <person name="Stroehlein A.J."/>
            <person name="Ansell B.R."/>
            <person name="Breugelmans B."/>
            <person name="Hofmann A."/>
            <person name="Qu J."/>
            <person name="Dugan S."/>
            <person name="Lee S.L."/>
            <person name="Chao H."/>
            <person name="Dinh H."/>
            <person name="Han Y."/>
            <person name="Doddapaneni H.V."/>
            <person name="Worley K.C."/>
            <person name="Muzny D.M."/>
            <person name="Ioannidis P."/>
            <person name="Waterhouse R.M."/>
            <person name="Zdobnov E.M."/>
            <person name="James P.J."/>
            <person name="Bagnall N.H."/>
            <person name="Kotze A.C."/>
            <person name="Gibbs R.A."/>
            <person name="Richards S."/>
            <person name="Batterham P."/>
            <person name="Gasser R.B."/>
        </authorList>
    </citation>
    <scope>NUCLEOTIDE SEQUENCE [LARGE SCALE GENOMIC DNA]</scope>
    <source>
        <strain evidence="1 2">LS</strain>
        <tissue evidence="1">Full body</tissue>
    </source>
</reference>
<name>A0A0L0C5D3_LUCCU</name>
<evidence type="ECO:0000313" key="2">
    <source>
        <dbReference type="Proteomes" id="UP000037069"/>
    </source>
</evidence>
<proteinExistence type="predicted"/>